<keyword evidence="3" id="KW-1185">Reference proteome</keyword>
<dbReference type="EMBL" id="CP122537">
    <property type="protein sequence ID" value="WGH78164.1"/>
    <property type="molecule type" value="Genomic_DNA"/>
</dbReference>
<evidence type="ECO:0000313" key="2">
    <source>
        <dbReference type="EMBL" id="WGH78164.1"/>
    </source>
</evidence>
<proteinExistence type="predicted"/>
<evidence type="ECO:0000256" key="1">
    <source>
        <dbReference type="SAM" id="SignalP"/>
    </source>
</evidence>
<protein>
    <submittedName>
        <fullName evidence="2">Uncharacterized protein</fullName>
    </submittedName>
</protein>
<dbReference type="Proteomes" id="UP001243420">
    <property type="component" value="Chromosome"/>
</dbReference>
<feature type="chain" id="PRO_5045151343" evidence="1">
    <location>
        <begin position="25"/>
        <end position="293"/>
    </location>
</feature>
<evidence type="ECO:0000313" key="3">
    <source>
        <dbReference type="Proteomes" id="UP001243420"/>
    </source>
</evidence>
<name>A0ABY8LDB1_9RHOB</name>
<sequence length="293" mass="30082">MRSPTTAILCLAAALMLTPVAAVAQTRTLQNTQTPAELPPADFEGAQYVDSRGCVFIRAGLGGQVRWVPRVNRDRSVVCGQTPSIRAAGAAPVAAPPVQAAEPVIRRVPAPAPARVVAAPAPVRAAPPVRAQAAVRPAAPRPVPQPVIAPPSGRALPPGCGASPLSERYLRGAPECAAALAAAGGAGPVVVTAPAQPSPLAPRIVAVTPPAGAVRVDPATPSPRRRVGGTVVVPAATTTFDTGAPPAGYKRVLDDGRLNPNRGPQTLQGDYQTQAIWTNTVPRRLKRVIYVTR</sequence>
<reference evidence="2 3" key="1">
    <citation type="submission" date="2023-04" db="EMBL/GenBank/DDBJ databases">
        <title>Jannaschia ovalis sp. nov., a marine bacterium isolated from sea tidal flat.</title>
        <authorList>
            <person name="Kwon D.Y."/>
            <person name="Kim J.-J."/>
        </authorList>
    </citation>
    <scope>NUCLEOTIDE SEQUENCE [LARGE SCALE GENOMIC DNA]</scope>
    <source>
        <strain evidence="2 3">GRR-S6-38</strain>
    </source>
</reference>
<feature type="signal peptide" evidence="1">
    <location>
        <begin position="1"/>
        <end position="24"/>
    </location>
</feature>
<accession>A0ABY8LDB1</accession>
<gene>
    <name evidence="2" type="ORF">P8627_14175</name>
</gene>
<keyword evidence="1" id="KW-0732">Signal</keyword>
<dbReference type="RefSeq" id="WP_279964871.1">
    <property type="nucleotide sequence ID" value="NZ_CP122537.1"/>
</dbReference>
<organism evidence="2 3">
    <name type="scientific">Jannaschia ovalis</name>
    <dbReference type="NCBI Taxonomy" id="3038773"/>
    <lineage>
        <taxon>Bacteria</taxon>
        <taxon>Pseudomonadati</taxon>
        <taxon>Pseudomonadota</taxon>
        <taxon>Alphaproteobacteria</taxon>
        <taxon>Rhodobacterales</taxon>
        <taxon>Roseobacteraceae</taxon>
        <taxon>Jannaschia</taxon>
    </lineage>
</organism>